<evidence type="ECO:0000256" key="1">
    <source>
        <dbReference type="ARBA" id="ARBA00010040"/>
    </source>
</evidence>
<dbReference type="PANTHER" id="PTHR42776">
    <property type="entry name" value="SERINE PEPTIDASE S9 FAMILY MEMBER"/>
    <property type="match status" value="1"/>
</dbReference>
<sequence length="776" mass="85885">MRNGARLLRLAVSRKCHSTTTMRFPFSFLGLSTQVAFKPDTQGSRMAPSRIQNSNFALKEGADIFGPKDLVGLGRPGAGVANEPGDLVLVPYSKYSFEDKKNHKSIYLAPLESKDKPLEIPLAKGGEAFWIDSRTVAHAVEDDGNLDLFAIDLKFETQSDSVGVLSAEPPKLIGSFPTSTASNFQYSAKISTLVFSDSVYADGNLSSTKEQDEAWENRGNNAMVFDETYERHWDTWAGPKTSSLFSVQLGRGADGKWTLGTEFPNLLKGTGHSSPVEPFGGTDDFSVVGDSVLYTTKDATLPKAWHTKQNIYLVSTTDPGNPKELTSGQQGATRSPVLNSDATKAAWLELAEDGYESDKANIVVYDLVKGVRFTLIQKWDRSPDSIAWSTDGKLLYLTAGEHALIKVFALPVPATPAESTTHPDLAPKFDTPVALVKSGASSGIQPLPKGRLLFSRSSFTAPNDVYVIRDLKAFEDDVHASETSVEFKGSVEQITRFTADALQGKDLDKGEAFWFKGALDKDVHGWILKPKGWSKDAKKKFPVVFLIHGGPQSAWEDQWSNRWNPNVFAQQGYFVVAVNPTGSTTFGQEFTDAIAEDWGGKPFVDLRAGWQYILDTYPQIDADRAVAAGASWGGYAINWIQSHPEFGFNFKALVCHDGVFDSTYNVYSTDELFFFNHEWAGRPWDPKTKALSEKFSPSNYVANWSTPQLLIHGSKDFRLPETESIGAFHALQQLGVPTRLVVFPTENHWVLNHGNSLKWHYEVFKWFDEFVGDRSE</sequence>
<evidence type="ECO:0000313" key="8">
    <source>
        <dbReference type="EMBL" id="KAJ7367039.1"/>
    </source>
</evidence>
<comment type="similarity">
    <text evidence="1">Belongs to the peptidase S9C family.</text>
</comment>
<evidence type="ECO:0000256" key="2">
    <source>
        <dbReference type="ARBA" id="ARBA00022670"/>
    </source>
</evidence>
<dbReference type="Gene3D" id="3.40.50.1820">
    <property type="entry name" value="alpha/beta hydrolase"/>
    <property type="match status" value="1"/>
</dbReference>
<name>A0AAD7F3L1_9AGAR</name>
<evidence type="ECO:0000259" key="7">
    <source>
        <dbReference type="Pfam" id="PF00326"/>
    </source>
</evidence>
<feature type="domain" description="Peptidase S9 prolyl oligopeptidase catalytic" evidence="7">
    <location>
        <begin position="559"/>
        <end position="772"/>
    </location>
</feature>
<evidence type="ECO:0000256" key="3">
    <source>
        <dbReference type="ARBA" id="ARBA00022729"/>
    </source>
</evidence>
<comment type="caution">
    <text evidence="8">The sequence shown here is derived from an EMBL/GenBank/DDBJ whole genome shotgun (WGS) entry which is preliminary data.</text>
</comment>
<dbReference type="FunFam" id="3.40.50.1820:FF:000028">
    <property type="entry name" value="S9 family peptidase"/>
    <property type="match status" value="1"/>
</dbReference>
<dbReference type="SUPFAM" id="SSF53474">
    <property type="entry name" value="alpha/beta-Hydrolases"/>
    <property type="match status" value="1"/>
</dbReference>
<feature type="region of interest" description="Disordered" evidence="6">
    <location>
        <begin position="316"/>
        <end position="336"/>
    </location>
</feature>
<proteinExistence type="inferred from homology"/>
<dbReference type="Pfam" id="PF00326">
    <property type="entry name" value="Peptidase_S9"/>
    <property type="match status" value="1"/>
</dbReference>
<evidence type="ECO:0000256" key="5">
    <source>
        <dbReference type="ARBA" id="ARBA00032829"/>
    </source>
</evidence>
<dbReference type="Proteomes" id="UP001218218">
    <property type="component" value="Unassembled WGS sequence"/>
</dbReference>
<dbReference type="EMBL" id="JARIHO010000002">
    <property type="protein sequence ID" value="KAJ7367039.1"/>
    <property type="molecule type" value="Genomic_DNA"/>
</dbReference>
<reference evidence="8" key="1">
    <citation type="submission" date="2023-03" db="EMBL/GenBank/DDBJ databases">
        <title>Massive genome expansion in bonnet fungi (Mycena s.s.) driven by repeated elements and novel gene families across ecological guilds.</title>
        <authorList>
            <consortium name="Lawrence Berkeley National Laboratory"/>
            <person name="Harder C.B."/>
            <person name="Miyauchi S."/>
            <person name="Viragh M."/>
            <person name="Kuo A."/>
            <person name="Thoen E."/>
            <person name="Andreopoulos B."/>
            <person name="Lu D."/>
            <person name="Skrede I."/>
            <person name="Drula E."/>
            <person name="Henrissat B."/>
            <person name="Morin E."/>
            <person name="Kohler A."/>
            <person name="Barry K."/>
            <person name="LaButti K."/>
            <person name="Morin E."/>
            <person name="Salamov A."/>
            <person name="Lipzen A."/>
            <person name="Mereny Z."/>
            <person name="Hegedus B."/>
            <person name="Baldrian P."/>
            <person name="Stursova M."/>
            <person name="Weitz H."/>
            <person name="Taylor A."/>
            <person name="Grigoriev I.V."/>
            <person name="Nagy L.G."/>
            <person name="Martin F."/>
            <person name="Kauserud H."/>
        </authorList>
    </citation>
    <scope>NUCLEOTIDE SEQUENCE</scope>
    <source>
        <strain evidence="8">CBHHK002</strain>
    </source>
</reference>
<dbReference type="GO" id="GO:0006508">
    <property type="term" value="P:proteolysis"/>
    <property type="evidence" value="ECO:0007669"/>
    <property type="project" value="UniProtKB-KW"/>
</dbReference>
<keyword evidence="2" id="KW-0645">Protease</keyword>
<dbReference type="InterPro" id="IPR001375">
    <property type="entry name" value="Peptidase_S9_cat"/>
</dbReference>
<dbReference type="PANTHER" id="PTHR42776:SF13">
    <property type="entry name" value="DIPEPTIDYL-PEPTIDASE 5"/>
    <property type="match status" value="1"/>
</dbReference>
<dbReference type="AlphaFoldDB" id="A0AAD7F3L1"/>
<keyword evidence="3" id="KW-0732">Signal</keyword>
<evidence type="ECO:0000256" key="6">
    <source>
        <dbReference type="SAM" id="MobiDB-lite"/>
    </source>
</evidence>
<keyword evidence="4 8" id="KW-0378">Hydrolase</keyword>
<keyword evidence="9" id="KW-1185">Reference proteome</keyword>
<dbReference type="SUPFAM" id="SSF82171">
    <property type="entry name" value="DPP6 N-terminal domain-like"/>
    <property type="match status" value="1"/>
</dbReference>
<organism evidence="8 9">
    <name type="scientific">Mycena albidolilacea</name>
    <dbReference type="NCBI Taxonomy" id="1033008"/>
    <lineage>
        <taxon>Eukaryota</taxon>
        <taxon>Fungi</taxon>
        <taxon>Dikarya</taxon>
        <taxon>Basidiomycota</taxon>
        <taxon>Agaricomycotina</taxon>
        <taxon>Agaricomycetes</taxon>
        <taxon>Agaricomycetidae</taxon>
        <taxon>Agaricales</taxon>
        <taxon>Marasmiineae</taxon>
        <taxon>Mycenaceae</taxon>
        <taxon>Mycena</taxon>
    </lineage>
</organism>
<evidence type="ECO:0000313" key="9">
    <source>
        <dbReference type="Proteomes" id="UP001218218"/>
    </source>
</evidence>
<accession>A0AAD7F3L1</accession>
<gene>
    <name evidence="8" type="ORF">DFH08DRAFT_184049</name>
</gene>
<evidence type="ECO:0000256" key="4">
    <source>
        <dbReference type="ARBA" id="ARBA00022801"/>
    </source>
</evidence>
<protein>
    <recommendedName>
        <fullName evidence="5">Dipeptidyl-peptidase V</fullName>
    </recommendedName>
</protein>
<dbReference type="InterPro" id="IPR029058">
    <property type="entry name" value="AB_hydrolase_fold"/>
</dbReference>
<dbReference type="GO" id="GO:0004252">
    <property type="term" value="F:serine-type endopeptidase activity"/>
    <property type="evidence" value="ECO:0007669"/>
    <property type="project" value="TreeGrafter"/>
</dbReference>